<accession>A0A6C0J9X0</accession>
<dbReference type="PANTHER" id="PTHR15822:SF4">
    <property type="entry name" value="TYROSYL-DNA PHOSPHODIESTERASE 2"/>
    <property type="match status" value="1"/>
</dbReference>
<evidence type="ECO:0008006" key="10">
    <source>
        <dbReference type="Google" id="ProtNLM"/>
    </source>
</evidence>
<organism evidence="9">
    <name type="scientific">viral metagenome</name>
    <dbReference type="NCBI Taxonomy" id="1070528"/>
    <lineage>
        <taxon>unclassified sequences</taxon>
        <taxon>metagenomes</taxon>
        <taxon>organismal metagenomes</taxon>
    </lineage>
</organism>
<reference evidence="9" key="1">
    <citation type="journal article" date="2020" name="Nature">
        <title>Giant virus diversity and host interactions through global metagenomics.</title>
        <authorList>
            <person name="Schulz F."/>
            <person name="Roux S."/>
            <person name="Paez-Espino D."/>
            <person name="Jungbluth S."/>
            <person name="Walsh D.A."/>
            <person name="Denef V.J."/>
            <person name="McMahon K.D."/>
            <person name="Konstantinidis K.T."/>
            <person name="Eloe-Fadrosh E.A."/>
            <person name="Kyrpides N.C."/>
            <person name="Woyke T."/>
        </authorList>
    </citation>
    <scope>NUCLEOTIDE SEQUENCE</scope>
    <source>
        <strain evidence="9">GVMAG-M-3300025860-20</strain>
    </source>
</reference>
<keyword evidence="6" id="KW-0378">Hydrolase</keyword>
<keyword evidence="8" id="KW-0234">DNA repair</keyword>
<dbReference type="GO" id="GO:0070260">
    <property type="term" value="F:5'-tyrosyl-DNA phosphodiesterase activity"/>
    <property type="evidence" value="ECO:0007669"/>
    <property type="project" value="TreeGrafter"/>
</dbReference>
<evidence type="ECO:0000256" key="2">
    <source>
        <dbReference type="ARBA" id="ARBA00001946"/>
    </source>
</evidence>
<comment type="cofactor">
    <cofactor evidence="2">
        <name>Mg(2+)</name>
        <dbReference type="ChEBI" id="CHEBI:18420"/>
    </cofactor>
</comment>
<dbReference type="SUPFAM" id="SSF56219">
    <property type="entry name" value="DNase I-like"/>
    <property type="match status" value="1"/>
</dbReference>
<evidence type="ECO:0000256" key="8">
    <source>
        <dbReference type="ARBA" id="ARBA00023204"/>
    </source>
</evidence>
<dbReference type="GO" id="GO:0016605">
    <property type="term" value="C:PML body"/>
    <property type="evidence" value="ECO:0007669"/>
    <property type="project" value="TreeGrafter"/>
</dbReference>
<proteinExistence type="predicted"/>
<dbReference type="GO" id="GO:0005737">
    <property type="term" value="C:cytoplasm"/>
    <property type="evidence" value="ECO:0007669"/>
    <property type="project" value="TreeGrafter"/>
</dbReference>
<evidence type="ECO:0000313" key="9">
    <source>
        <dbReference type="EMBL" id="QHU00768.1"/>
    </source>
</evidence>
<dbReference type="GO" id="GO:0046872">
    <property type="term" value="F:metal ion binding"/>
    <property type="evidence" value="ECO:0007669"/>
    <property type="project" value="UniProtKB-KW"/>
</dbReference>
<keyword evidence="5" id="KW-0227">DNA damage</keyword>
<dbReference type="PANTHER" id="PTHR15822">
    <property type="entry name" value="TRAF AND TNF RECEPTOR-ASSOCIATED PROTEIN"/>
    <property type="match status" value="1"/>
</dbReference>
<dbReference type="Gene3D" id="3.60.10.10">
    <property type="entry name" value="Endonuclease/exonuclease/phosphatase"/>
    <property type="match status" value="1"/>
</dbReference>
<dbReference type="InterPro" id="IPR051547">
    <property type="entry name" value="TDP2-like"/>
</dbReference>
<dbReference type="GO" id="GO:0006302">
    <property type="term" value="P:double-strand break repair"/>
    <property type="evidence" value="ECO:0007669"/>
    <property type="project" value="TreeGrafter"/>
</dbReference>
<protein>
    <recommendedName>
        <fullName evidence="10">Endonuclease/exonuclease/phosphatase domain-containing protein</fullName>
    </recommendedName>
</protein>
<dbReference type="GO" id="GO:0003697">
    <property type="term" value="F:single-stranded DNA binding"/>
    <property type="evidence" value="ECO:0007669"/>
    <property type="project" value="TreeGrafter"/>
</dbReference>
<name>A0A6C0J9X0_9ZZZZ</name>
<evidence type="ECO:0000256" key="5">
    <source>
        <dbReference type="ARBA" id="ARBA00022763"/>
    </source>
</evidence>
<keyword evidence="4" id="KW-0479">Metal-binding</keyword>
<dbReference type="EMBL" id="MN740329">
    <property type="protein sequence ID" value="QHU00768.1"/>
    <property type="molecule type" value="Genomic_DNA"/>
</dbReference>
<evidence type="ECO:0000256" key="7">
    <source>
        <dbReference type="ARBA" id="ARBA00022842"/>
    </source>
</evidence>
<evidence type="ECO:0000256" key="1">
    <source>
        <dbReference type="ARBA" id="ARBA00001936"/>
    </source>
</evidence>
<evidence type="ECO:0000256" key="6">
    <source>
        <dbReference type="ARBA" id="ARBA00022801"/>
    </source>
</evidence>
<sequence length="564" mass="63345">MESLRWNNANIHNKIMNGKSRSKNGLNNEDIKRIEKFYDVSLPLQTGGAREIKILSLNVEMHANMLHTCKKAATKKLRDEKNALSALSRVIKSAKPDVICLQEDVIKTNLGLTEWLAFMPPKYNLVNQCLSHPVKSKLGVILSNSIYAKAGLDIDHSFDESFSNIENITSNQEAVDRCAVYAKINGLLIANIHLTGGRNDDKKYKILGEIKIEQLKTVLIASPDVIVGDFNGDVAIDSQLDSYQAFTSLNSANKVLFEKYWIAGHELLSSKGYIRAPFGEKTSEFGTRPDHIYYKPDIVEIIGMEIVPFIKVPSAPGKTLKYSDHNGLMVTLQIKDAIKDRPCNSIMSYDCAIFEDGFSEVLLKDNSIIYRSGIPLDNAARFFAGNVTGSGYSYSRGTLPIKYLTKTPLRLLDMNNARNIKNILKVAKDTDIRTYDLLQLYFMSIKTINNPPGTFITYSGQPRPLHKSQCNYIDSYKHTICTEGHLDKEDNSDPIDNDYIARKALKFICSQDFDGWIHVGMMARARQTKFLMPGYSSPIKLNSAQGFHDEIGICDLRKLELLTS</sequence>
<dbReference type="InterPro" id="IPR036691">
    <property type="entry name" value="Endo/exonu/phosph_ase_sf"/>
</dbReference>
<keyword evidence="3" id="KW-0540">Nuclease</keyword>
<keyword evidence="7" id="KW-0460">Magnesium</keyword>
<dbReference type="GO" id="GO:0004518">
    <property type="term" value="F:nuclease activity"/>
    <property type="evidence" value="ECO:0007669"/>
    <property type="project" value="UniProtKB-KW"/>
</dbReference>
<evidence type="ECO:0000256" key="4">
    <source>
        <dbReference type="ARBA" id="ARBA00022723"/>
    </source>
</evidence>
<dbReference type="AlphaFoldDB" id="A0A6C0J9X0"/>
<evidence type="ECO:0000256" key="3">
    <source>
        <dbReference type="ARBA" id="ARBA00022722"/>
    </source>
</evidence>
<comment type="cofactor">
    <cofactor evidence="1">
        <name>Mn(2+)</name>
        <dbReference type="ChEBI" id="CHEBI:29035"/>
    </cofactor>
</comment>